<accession>A0A432ZRG1</accession>
<evidence type="ECO:0000256" key="2">
    <source>
        <dbReference type="ARBA" id="ARBA00023136"/>
    </source>
</evidence>
<organism evidence="6 7">
    <name type="scientific">Idiomarina tyrosinivorans</name>
    <dbReference type="NCBI Taxonomy" id="1445662"/>
    <lineage>
        <taxon>Bacteria</taxon>
        <taxon>Pseudomonadati</taxon>
        <taxon>Pseudomonadota</taxon>
        <taxon>Gammaproteobacteria</taxon>
        <taxon>Alteromonadales</taxon>
        <taxon>Idiomarinaceae</taxon>
        <taxon>Idiomarina</taxon>
    </lineage>
</organism>
<dbReference type="GO" id="GO:1990063">
    <property type="term" value="C:Bam protein complex"/>
    <property type="evidence" value="ECO:0007669"/>
    <property type="project" value="TreeGrafter"/>
</dbReference>
<keyword evidence="2 4" id="KW-0472">Membrane</keyword>
<proteinExistence type="inferred from homology"/>
<dbReference type="AlphaFoldDB" id="A0A432ZRG1"/>
<dbReference type="PROSITE" id="PS51257">
    <property type="entry name" value="PROKAR_LIPOPROTEIN"/>
    <property type="match status" value="1"/>
</dbReference>
<comment type="subcellular location">
    <subcellularLocation>
        <location evidence="4">Cell outer membrane</location>
        <topology evidence="4">Lipid-anchor</topology>
    </subcellularLocation>
</comment>
<evidence type="ECO:0000256" key="3">
    <source>
        <dbReference type="ARBA" id="ARBA00023237"/>
    </source>
</evidence>
<keyword evidence="3 4" id="KW-0998">Cell outer membrane</keyword>
<evidence type="ECO:0000256" key="4">
    <source>
        <dbReference type="HAMAP-Rule" id="MF_00925"/>
    </source>
</evidence>
<dbReference type="InterPro" id="IPR007450">
    <property type="entry name" value="BamE_dom"/>
</dbReference>
<dbReference type="HAMAP" id="MF_00925">
    <property type="entry name" value="OM_assembly_BamE"/>
    <property type="match status" value="1"/>
</dbReference>
<dbReference type="Gene3D" id="3.30.1450.10">
    <property type="match status" value="1"/>
</dbReference>
<dbReference type="InterPro" id="IPR037873">
    <property type="entry name" value="BamE-like"/>
</dbReference>
<evidence type="ECO:0000256" key="1">
    <source>
        <dbReference type="ARBA" id="ARBA00022729"/>
    </source>
</evidence>
<dbReference type="PANTHER" id="PTHR37482">
    <property type="entry name" value="OUTER MEMBRANE PROTEIN ASSEMBLY FACTOR BAME"/>
    <property type="match status" value="1"/>
</dbReference>
<keyword evidence="4" id="KW-0564">Palmitate</keyword>
<evidence type="ECO:0000259" key="5">
    <source>
        <dbReference type="Pfam" id="PF04355"/>
    </source>
</evidence>
<dbReference type="GO" id="GO:0030674">
    <property type="term" value="F:protein-macromolecule adaptor activity"/>
    <property type="evidence" value="ECO:0007669"/>
    <property type="project" value="TreeGrafter"/>
</dbReference>
<reference evidence="6 7" key="1">
    <citation type="journal article" date="2011" name="Front. Microbiol.">
        <title>Genomic signatures of strain selection and enhancement in Bacillus atrophaeus var. globigii, a historical biowarfare simulant.</title>
        <authorList>
            <person name="Gibbons H.S."/>
            <person name="Broomall S.M."/>
            <person name="McNew L.A."/>
            <person name="Daligault H."/>
            <person name="Chapman C."/>
            <person name="Bruce D."/>
            <person name="Karavis M."/>
            <person name="Krepps M."/>
            <person name="McGregor P.A."/>
            <person name="Hong C."/>
            <person name="Park K.H."/>
            <person name="Akmal A."/>
            <person name="Feldman A."/>
            <person name="Lin J.S."/>
            <person name="Chang W.E."/>
            <person name="Higgs B.W."/>
            <person name="Demirev P."/>
            <person name="Lindquist J."/>
            <person name="Liem A."/>
            <person name="Fochler E."/>
            <person name="Read T.D."/>
            <person name="Tapia R."/>
            <person name="Johnson S."/>
            <person name="Bishop-Lilly K.A."/>
            <person name="Detter C."/>
            <person name="Han C."/>
            <person name="Sozhamannan S."/>
            <person name="Rosenzweig C.N."/>
            <person name="Skowronski E.W."/>
        </authorList>
    </citation>
    <scope>NUCLEOTIDE SEQUENCE [LARGE SCALE GENOMIC DNA]</scope>
    <source>
        <strain evidence="6 7">CC-PW-9</strain>
    </source>
</reference>
<dbReference type="PANTHER" id="PTHR37482:SF1">
    <property type="entry name" value="OUTER MEMBRANE PROTEIN ASSEMBLY FACTOR BAME"/>
    <property type="match status" value="1"/>
</dbReference>
<comment type="function">
    <text evidence="4">Part of the outer membrane protein assembly complex, which is involved in assembly and insertion of beta-barrel proteins into the outer membrane.</text>
</comment>
<comment type="caution">
    <text evidence="6">The sequence shown here is derived from an EMBL/GenBank/DDBJ whole genome shotgun (WGS) entry which is preliminary data.</text>
</comment>
<evidence type="ECO:0000313" key="6">
    <source>
        <dbReference type="EMBL" id="RUO80416.1"/>
    </source>
</evidence>
<dbReference type="Pfam" id="PF04355">
    <property type="entry name" value="BamE"/>
    <property type="match status" value="1"/>
</dbReference>
<dbReference type="InterPro" id="IPR026592">
    <property type="entry name" value="BamE"/>
</dbReference>
<dbReference type="EMBL" id="PIQH01000004">
    <property type="protein sequence ID" value="RUO80416.1"/>
    <property type="molecule type" value="Genomic_DNA"/>
</dbReference>
<gene>
    <name evidence="4" type="primary">bamE</name>
    <name evidence="6" type="ORF">CWI84_04965</name>
</gene>
<dbReference type="RefSeq" id="WP_126841473.1">
    <property type="nucleotide sequence ID" value="NZ_PIQH01000004.1"/>
</dbReference>
<comment type="subunit">
    <text evidence="4">Part of the Bam complex.</text>
</comment>
<evidence type="ECO:0000313" key="7">
    <source>
        <dbReference type="Proteomes" id="UP000287996"/>
    </source>
</evidence>
<dbReference type="GO" id="GO:0043165">
    <property type="term" value="P:Gram-negative-bacterium-type cell outer membrane assembly"/>
    <property type="evidence" value="ECO:0007669"/>
    <property type="project" value="UniProtKB-UniRule"/>
</dbReference>
<feature type="domain" description="Outer membrane protein assembly factor BamE" evidence="5">
    <location>
        <begin position="31"/>
        <end position="99"/>
    </location>
</feature>
<sequence>MRRFAIFAAVAMLSACSVLDKMVYRIDIPQGNYLEQRDVDQLRKGMNKEQVKYVLGQPVADNAFDNDRWMYVYQNNPNRGDIYRKELVLNFDQGRLVSMSGDFDKPAQFDTPLEQAAP</sequence>
<protein>
    <recommendedName>
        <fullName evidence="4">Outer membrane protein assembly factor BamE</fullName>
    </recommendedName>
</protein>
<keyword evidence="7" id="KW-1185">Reference proteome</keyword>
<comment type="similarity">
    <text evidence="4">Belongs to the BamE family.</text>
</comment>
<dbReference type="Proteomes" id="UP000287996">
    <property type="component" value="Unassembled WGS sequence"/>
</dbReference>
<name>A0A432ZRG1_9GAMM</name>
<keyword evidence="1 4" id="KW-0732">Signal</keyword>
<dbReference type="GO" id="GO:0051205">
    <property type="term" value="P:protein insertion into membrane"/>
    <property type="evidence" value="ECO:0007669"/>
    <property type="project" value="UniProtKB-UniRule"/>
</dbReference>
<dbReference type="OrthoDB" id="9808250at2"/>
<keyword evidence="4" id="KW-0449">Lipoprotein</keyword>